<feature type="chain" id="PRO_5021912657" evidence="2">
    <location>
        <begin position="24"/>
        <end position="1070"/>
    </location>
</feature>
<dbReference type="PANTHER" id="PTHR35037">
    <property type="entry name" value="C-TERMINAL REGION OF AIDA-LIKE PROTEIN"/>
    <property type="match status" value="1"/>
</dbReference>
<dbReference type="PROSITE" id="PS51208">
    <property type="entry name" value="AUTOTRANSPORTER"/>
    <property type="match status" value="1"/>
</dbReference>
<dbReference type="InterPro" id="IPR013425">
    <property type="entry name" value="Autotrns_rpt"/>
</dbReference>
<comment type="caution">
    <text evidence="4">The sequence shown here is derived from an EMBL/GenBank/DDBJ whole genome shotgun (WGS) entry which is preliminary data.</text>
</comment>
<dbReference type="Pfam" id="PF01569">
    <property type="entry name" value="PAP2"/>
    <property type="match status" value="1"/>
</dbReference>
<dbReference type="Gene3D" id="1.20.144.10">
    <property type="entry name" value="Phosphatidic acid phosphatase type 2/haloperoxidase"/>
    <property type="match status" value="1"/>
</dbReference>
<sequence length="1070" mass="108784">MRQARQYGLSAAFALATGSLIHAAPAGAQTATACVTAACTTTQQNQLTSLLSPFTTLVGTNALSASFQTQTSLYQSPTYNQQLQAAANANLAAVLTQIWQPYNNPSSLDANVLAALGNSSVMTAVNNAFQVPNISSQATFLKSYTGFTTYQSFGQSGPYNLANIDPHPFQTNAVIWGNQWTNATVPCPAGTAAANCPAAVQTANWESDSAKSTSGSFPSAHMMGSSLAALTYAVMMPEAYQDLMVSAQLFGLSRNFIGVHYPTDIIGGRIAAYYTMVQVLANNQSFVTGDYQALLQSTAATLRGAIAGGVPVPYATCATNVATCIANGTFPTAAQFTAASQAYAALTNYGLPTTGPTNLAPVVPTNAELLIASRFPYLSASQRRDVLASTELPSGAPLDDGSGWERLNLFAAAGGYGAFTSNVTVTMDASKGGFHAIDMWSNNISGPGSLTKLGTGILVLGGNNTYTGGTIVGGGTLALSGTLIGNLTTLPGATFVTGGGYAVSPGATLNNAGTFQSVNASLLNQGTIVNNGTMLSSISNAGSFANNGVVTGSIVNAGLLSGTGTIVGNVANFGALAPGNSIGTMTVNGSLAQNGGTYQVETSAVGQSDRINVTGTPGTASLNGTVSVVGASGVQAPRTTYTILNATGGVAGTFASANSLYPFLLPSLSYDANNVYLTLQVGGFAAAGQTATQQTVGRVLDANVFTATGDFATVLGTMATNTQSPALAQATLTSLSGQNYSSFSSTLVQGALLFMNNFANQTSGGGSPASNRVALAEACDVACDVSPPAAWGAWGGALGGLGTIGANAGTGAVTYSVGGFAAGLDRVVAPGLSVGVTAGYTAGTQWTSGFSGNGTTDTFLAGLYGGYRQDKVYADAVLGYAYSYNQMWRQIFIPGLQPRTAQGSAGANQWYGQIEGGYRFDIGTPADAAVTPFARLQGYTGAMNGFTENGAQSLNLTVAGQTTNSLRSVLGAQLGAAIDLGWREKLALQLRLGWSHEYADTARPVTATLAGAPLMPFTTYGISPTRDGAVVGFSANTAIADGTSAYLRYEGNIAGQDSAHALTAGVRMSW</sequence>
<keyword evidence="5" id="KW-1185">Reference proteome</keyword>
<reference evidence="4 5" key="1">
    <citation type="submission" date="2019-07" db="EMBL/GenBank/DDBJ databases">
        <title>Whole genome shotgun sequence of Reyranella soli NBRC 108950.</title>
        <authorList>
            <person name="Hosoyama A."/>
            <person name="Uohara A."/>
            <person name="Ohji S."/>
            <person name="Ichikawa N."/>
        </authorList>
    </citation>
    <scope>NUCLEOTIDE SEQUENCE [LARGE SCALE GENOMIC DNA]</scope>
    <source>
        <strain evidence="4 5">NBRC 108950</strain>
    </source>
</reference>
<dbReference type="InterPro" id="IPR011050">
    <property type="entry name" value="Pectin_lyase_fold/virulence"/>
</dbReference>
<dbReference type="OrthoDB" id="7314236at2"/>
<dbReference type="InterPro" id="IPR051551">
    <property type="entry name" value="Autotransporter_adhesion"/>
</dbReference>
<evidence type="ECO:0000313" key="5">
    <source>
        <dbReference type="Proteomes" id="UP000321058"/>
    </source>
</evidence>
<dbReference type="SMART" id="SM00869">
    <property type="entry name" value="Autotransporter"/>
    <property type="match status" value="1"/>
</dbReference>
<organism evidence="4 5">
    <name type="scientific">Reyranella soli</name>
    <dbReference type="NCBI Taxonomy" id="1230389"/>
    <lineage>
        <taxon>Bacteria</taxon>
        <taxon>Pseudomonadati</taxon>
        <taxon>Pseudomonadota</taxon>
        <taxon>Alphaproteobacteria</taxon>
        <taxon>Hyphomicrobiales</taxon>
        <taxon>Reyranellaceae</taxon>
        <taxon>Reyranella</taxon>
    </lineage>
</organism>
<dbReference type="Pfam" id="PF03797">
    <property type="entry name" value="Autotransporter"/>
    <property type="match status" value="1"/>
</dbReference>
<name>A0A512NA54_9HYPH</name>
<protein>
    <submittedName>
        <fullName evidence="4">Autotransporter</fullName>
    </submittedName>
</protein>
<dbReference type="PANTHER" id="PTHR35037:SF3">
    <property type="entry name" value="C-TERMINAL REGION OF AIDA-LIKE PROTEIN"/>
    <property type="match status" value="1"/>
</dbReference>
<dbReference type="InterPro" id="IPR006315">
    <property type="entry name" value="OM_autotransptr_brl_dom"/>
</dbReference>
<accession>A0A512NA54</accession>
<dbReference type="Pfam" id="PF12951">
    <property type="entry name" value="PATR"/>
    <property type="match status" value="1"/>
</dbReference>
<dbReference type="GO" id="GO:0019867">
    <property type="term" value="C:outer membrane"/>
    <property type="evidence" value="ECO:0007669"/>
    <property type="project" value="InterPro"/>
</dbReference>
<evidence type="ECO:0000256" key="1">
    <source>
        <dbReference type="ARBA" id="ARBA00022729"/>
    </source>
</evidence>
<dbReference type="InterPro" id="IPR036938">
    <property type="entry name" value="PAP2/HPO_sf"/>
</dbReference>
<dbReference type="AlphaFoldDB" id="A0A512NA54"/>
<dbReference type="InterPro" id="IPR036709">
    <property type="entry name" value="Autotransporte_beta_dom_sf"/>
</dbReference>
<dbReference type="NCBIfam" id="TIGR01414">
    <property type="entry name" value="autotrans_barl"/>
    <property type="match status" value="1"/>
</dbReference>
<dbReference type="SUPFAM" id="SSF103515">
    <property type="entry name" value="Autotransporter"/>
    <property type="match status" value="1"/>
</dbReference>
<feature type="domain" description="Autotransporter" evidence="3">
    <location>
        <begin position="786"/>
        <end position="1070"/>
    </location>
</feature>
<dbReference type="EMBL" id="BKAJ01000048">
    <property type="protein sequence ID" value="GEP55860.1"/>
    <property type="molecule type" value="Genomic_DNA"/>
</dbReference>
<dbReference type="PROSITE" id="PS51257">
    <property type="entry name" value="PROKAR_LIPOPROTEIN"/>
    <property type="match status" value="1"/>
</dbReference>
<dbReference type="NCBIfam" id="TIGR02601">
    <property type="entry name" value="autotrns_rpt"/>
    <property type="match status" value="1"/>
</dbReference>
<feature type="signal peptide" evidence="2">
    <location>
        <begin position="1"/>
        <end position="23"/>
    </location>
</feature>
<dbReference type="Gene3D" id="2.40.128.130">
    <property type="entry name" value="Autotransporter beta-domain"/>
    <property type="match status" value="1"/>
</dbReference>
<dbReference type="Proteomes" id="UP000321058">
    <property type="component" value="Unassembled WGS sequence"/>
</dbReference>
<dbReference type="SUPFAM" id="SSF51126">
    <property type="entry name" value="Pectin lyase-like"/>
    <property type="match status" value="1"/>
</dbReference>
<evidence type="ECO:0000313" key="4">
    <source>
        <dbReference type="EMBL" id="GEP55860.1"/>
    </source>
</evidence>
<keyword evidence="1 2" id="KW-0732">Signal</keyword>
<dbReference type="RefSeq" id="WP_147149943.1">
    <property type="nucleotide sequence ID" value="NZ_BKAJ01000048.1"/>
</dbReference>
<dbReference type="InterPro" id="IPR000326">
    <property type="entry name" value="PAP2/HPO"/>
</dbReference>
<proteinExistence type="predicted"/>
<dbReference type="SUPFAM" id="SSF48317">
    <property type="entry name" value="Acid phosphatase/Vanadium-dependent haloperoxidase"/>
    <property type="match status" value="1"/>
</dbReference>
<evidence type="ECO:0000256" key="2">
    <source>
        <dbReference type="SAM" id="SignalP"/>
    </source>
</evidence>
<gene>
    <name evidence="4" type="ORF">RSO01_30260</name>
</gene>
<dbReference type="InterPro" id="IPR005546">
    <property type="entry name" value="Autotransporte_beta"/>
</dbReference>
<evidence type="ECO:0000259" key="3">
    <source>
        <dbReference type="PROSITE" id="PS51208"/>
    </source>
</evidence>